<reference evidence="1" key="3">
    <citation type="submission" date="2020-12" db="UniProtKB">
        <authorList>
            <consortium name="EnsemblPlants"/>
        </authorList>
    </citation>
    <scope>IDENTIFICATION</scope>
</reference>
<evidence type="ECO:0000313" key="2">
    <source>
        <dbReference type="Proteomes" id="UP000006727"/>
    </source>
</evidence>
<organism evidence="1 2">
    <name type="scientific">Physcomitrium patens</name>
    <name type="common">Spreading-leaved earth moss</name>
    <name type="synonym">Physcomitrella patens</name>
    <dbReference type="NCBI Taxonomy" id="3218"/>
    <lineage>
        <taxon>Eukaryota</taxon>
        <taxon>Viridiplantae</taxon>
        <taxon>Streptophyta</taxon>
        <taxon>Embryophyta</taxon>
        <taxon>Bryophyta</taxon>
        <taxon>Bryophytina</taxon>
        <taxon>Bryopsida</taxon>
        <taxon>Funariidae</taxon>
        <taxon>Funariales</taxon>
        <taxon>Funariaceae</taxon>
        <taxon>Physcomitrium</taxon>
    </lineage>
</organism>
<evidence type="ECO:0000313" key="1">
    <source>
        <dbReference type="EnsemblPlants" id="Pp3c2_8980V3.2"/>
    </source>
</evidence>
<keyword evidence="2" id="KW-1185">Reference proteome</keyword>
<dbReference type="AlphaFoldDB" id="A0A7I4D6E3"/>
<dbReference type="EMBL" id="ABEU02000002">
    <property type="status" value="NOT_ANNOTATED_CDS"/>
    <property type="molecule type" value="Genomic_DNA"/>
</dbReference>
<sequence length="60" mass="7235">MNFSYQYSLILVEVCHLNPYKKLLHGPTFWLGDNLRCKEATRFQLLLSEDCRHRIHGYYC</sequence>
<dbReference type="EnsemblPlants" id="Pp3c2_8980V3.2">
    <property type="protein sequence ID" value="Pp3c2_8980V3.2"/>
    <property type="gene ID" value="Pp3c2_8980"/>
</dbReference>
<accession>A0A7I4D6E3</accession>
<proteinExistence type="predicted"/>
<name>A0A7I4D6E3_PHYPA</name>
<reference evidence="1 2" key="1">
    <citation type="journal article" date="2008" name="Science">
        <title>The Physcomitrella genome reveals evolutionary insights into the conquest of land by plants.</title>
        <authorList>
            <person name="Rensing S."/>
            <person name="Lang D."/>
            <person name="Zimmer A."/>
            <person name="Terry A."/>
            <person name="Salamov A."/>
            <person name="Shapiro H."/>
            <person name="Nishiyama T."/>
            <person name="Perroud P.-F."/>
            <person name="Lindquist E."/>
            <person name="Kamisugi Y."/>
            <person name="Tanahashi T."/>
            <person name="Sakakibara K."/>
            <person name="Fujita T."/>
            <person name="Oishi K."/>
            <person name="Shin-I T."/>
            <person name="Kuroki Y."/>
            <person name="Toyoda A."/>
            <person name="Suzuki Y."/>
            <person name="Hashimoto A."/>
            <person name="Yamaguchi K."/>
            <person name="Sugano A."/>
            <person name="Kohara Y."/>
            <person name="Fujiyama A."/>
            <person name="Anterola A."/>
            <person name="Aoki S."/>
            <person name="Ashton N."/>
            <person name="Barbazuk W.B."/>
            <person name="Barker E."/>
            <person name="Bennetzen J."/>
            <person name="Bezanilla M."/>
            <person name="Blankenship R."/>
            <person name="Cho S.H."/>
            <person name="Dutcher S."/>
            <person name="Estelle M."/>
            <person name="Fawcett J.A."/>
            <person name="Gundlach H."/>
            <person name="Hanada K."/>
            <person name="Heyl A."/>
            <person name="Hicks K.A."/>
            <person name="Hugh J."/>
            <person name="Lohr M."/>
            <person name="Mayer K."/>
            <person name="Melkozernov A."/>
            <person name="Murata T."/>
            <person name="Nelson D."/>
            <person name="Pils B."/>
            <person name="Prigge M."/>
            <person name="Reiss B."/>
            <person name="Renner T."/>
            <person name="Rombauts S."/>
            <person name="Rushton P."/>
            <person name="Sanderfoot A."/>
            <person name="Schween G."/>
            <person name="Shiu S.-H."/>
            <person name="Stueber K."/>
            <person name="Theodoulou F.L."/>
            <person name="Tu H."/>
            <person name="Van de Peer Y."/>
            <person name="Verrier P.J."/>
            <person name="Waters E."/>
            <person name="Wood A."/>
            <person name="Yang L."/>
            <person name="Cove D."/>
            <person name="Cuming A."/>
            <person name="Hasebe M."/>
            <person name="Lucas S."/>
            <person name="Mishler D.B."/>
            <person name="Reski R."/>
            <person name="Grigoriev I."/>
            <person name="Quatrano R.S."/>
            <person name="Boore J.L."/>
        </authorList>
    </citation>
    <scope>NUCLEOTIDE SEQUENCE [LARGE SCALE GENOMIC DNA]</scope>
    <source>
        <strain evidence="1 2">cv. Gransden 2004</strain>
    </source>
</reference>
<dbReference type="Proteomes" id="UP000006727">
    <property type="component" value="Chromosome 2"/>
</dbReference>
<protein>
    <submittedName>
        <fullName evidence="1">Uncharacterized protein</fullName>
    </submittedName>
</protein>
<dbReference type="Gramene" id="Pp3c2_8980V3.2">
    <property type="protein sequence ID" value="Pp3c2_8980V3.2"/>
    <property type="gene ID" value="Pp3c2_8980"/>
</dbReference>
<reference evidence="1 2" key="2">
    <citation type="journal article" date="2018" name="Plant J.">
        <title>The Physcomitrella patens chromosome-scale assembly reveals moss genome structure and evolution.</title>
        <authorList>
            <person name="Lang D."/>
            <person name="Ullrich K.K."/>
            <person name="Murat F."/>
            <person name="Fuchs J."/>
            <person name="Jenkins J."/>
            <person name="Haas F.B."/>
            <person name="Piednoel M."/>
            <person name="Gundlach H."/>
            <person name="Van Bel M."/>
            <person name="Meyberg R."/>
            <person name="Vives C."/>
            <person name="Morata J."/>
            <person name="Symeonidi A."/>
            <person name="Hiss M."/>
            <person name="Muchero W."/>
            <person name="Kamisugi Y."/>
            <person name="Saleh O."/>
            <person name="Blanc G."/>
            <person name="Decker E.L."/>
            <person name="van Gessel N."/>
            <person name="Grimwood J."/>
            <person name="Hayes R.D."/>
            <person name="Graham S.W."/>
            <person name="Gunter L.E."/>
            <person name="McDaniel S.F."/>
            <person name="Hoernstein S.N.W."/>
            <person name="Larsson A."/>
            <person name="Li F.W."/>
            <person name="Perroud P.F."/>
            <person name="Phillips J."/>
            <person name="Ranjan P."/>
            <person name="Rokshar D.S."/>
            <person name="Rothfels C.J."/>
            <person name="Schneider L."/>
            <person name="Shu S."/>
            <person name="Stevenson D.W."/>
            <person name="Thummler F."/>
            <person name="Tillich M."/>
            <person name="Villarreal Aguilar J.C."/>
            <person name="Widiez T."/>
            <person name="Wong G.K."/>
            <person name="Wymore A."/>
            <person name="Zhang Y."/>
            <person name="Zimmer A.D."/>
            <person name="Quatrano R.S."/>
            <person name="Mayer K.F.X."/>
            <person name="Goodstein D."/>
            <person name="Casacuberta J.M."/>
            <person name="Vandepoele K."/>
            <person name="Reski R."/>
            <person name="Cuming A.C."/>
            <person name="Tuskan G.A."/>
            <person name="Maumus F."/>
            <person name="Salse J."/>
            <person name="Schmutz J."/>
            <person name="Rensing S.A."/>
        </authorList>
    </citation>
    <scope>NUCLEOTIDE SEQUENCE [LARGE SCALE GENOMIC DNA]</scope>
    <source>
        <strain evidence="1 2">cv. Gransden 2004</strain>
    </source>
</reference>